<feature type="transmembrane region" description="Helical" evidence="1">
    <location>
        <begin position="17"/>
        <end position="35"/>
    </location>
</feature>
<gene>
    <name evidence="2" type="ORF">CCO03_08875</name>
</gene>
<reference evidence="2 3" key="1">
    <citation type="submission" date="2017-05" db="EMBL/GenBank/DDBJ databases">
        <authorList>
            <person name="Song R."/>
            <person name="Chenine A.L."/>
            <person name="Ruprecht R.M."/>
        </authorList>
    </citation>
    <scope>NUCLEOTIDE SEQUENCE [LARGE SCALE GENOMIC DNA]</scope>
    <source>
        <strain evidence="2 3">DSM 26136</strain>
    </source>
</reference>
<proteinExistence type="predicted"/>
<evidence type="ECO:0000313" key="3">
    <source>
        <dbReference type="Proteomes" id="UP000196138"/>
    </source>
</evidence>
<sequence>MTAPQPQTPCTRVLREALLAGTLASVLSAAALVWAGHREVRSTAAPLNAVGHWRWGNAAFRQYGFTGRHTALGYAIHHGASIWWSGIHAFAMTNNRCASHTVTIAGGSLATSAVAWVVDFNCIPKRLTPGFEHHLSRSALVGVYLLFAAGLALGAARSRRSTR</sequence>
<dbReference type="EMBL" id="CP021455">
    <property type="protein sequence ID" value="ARU04776.1"/>
    <property type="molecule type" value="Genomic_DNA"/>
</dbReference>
<dbReference type="KEGG" id="cser:CCO03_08875"/>
<dbReference type="Proteomes" id="UP000196138">
    <property type="component" value="Chromosome"/>
</dbReference>
<evidence type="ECO:0000256" key="1">
    <source>
        <dbReference type="SAM" id="Phobius"/>
    </source>
</evidence>
<feature type="transmembrane region" description="Helical" evidence="1">
    <location>
        <begin position="97"/>
        <end position="118"/>
    </location>
</feature>
<name>A0A1Y0EMF0_9BURK</name>
<keyword evidence="1" id="KW-0472">Membrane</keyword>
<evidence type="ECO:0000313" key="2">
    <source>
        <dbReference type="EMBL" id="ARU04776.1"/>
    </source>
</evidence>
<dbReference type="OrthoDB" id="288267at2"/>
<protein>
    <recommendedName>
        <fullName evidence="4">DUF2938 domain-containing protein</fullName>
    </recommendedName>
</protein>
<accession>A0A1Y0EMF0</accession>
<dbReference type="RefSeq" id="WP_087280020.1">
    <property type="nucleotide sequence ID" value="NZ_CP021455.1"/>
</dbReference>
<feature type="transmembrane region" description="Helical" evidence="1">
    <location>
        <begin position="138"/>
        <end position="156"/>
    </location>
</feature>
<keyword evidence="1" id="KW-1133">Transmembrane helix</keyword>
<organism evidence="2 3">
    <name type="scientific">Comamonas serinivorans</name>
    <dbReference type="NCBI Taxonomy" id="1082851"/>
    <lineage>
        <taxon>Bacteria</taxon>
        <taxon>Pseudomonadati</taxon>
        <taxon>Pseudomonadota</taxon>
        <taxon>Betaproteobacteria</taxon>
        <taxon>Burkholderiales</taxon>
        <taxon>Comamonadaceae</taxon>
        <taxon>Comamonas</taxon>
    </lineage>
</organism>
<keyword evidence="1" id="KW-0812">Transmembrane</keyword>
<dbReference type="AlphaFoldDB" id="A0A1Y0EMF0"/>
<evidence type="ECO:0008006" key="4">
    <source>
        <dbReference type="Google" id="ProtNLM"/>
    </source>
</evidence>
<keyword evidence="3" id="KW-1185">Reference proteome</keyword>